<dbReference type="Proteomes" id="UP001596039">
    <property type="component" value="Unassembled WGS sequence"/>
</dbReference>
<evidence type="ECO:0000256" key="6">
    <source>
        <dbReference type="ARBA" id="ARBA00023136"/>
    </source>
</evidence>
<evidence type="ECO:0000313" key="10">
    <source>
        <dbReference type="Proteomes" id="UP001596039"/>
    </source>
</evidence>
<dbReference type="Pfam" id="PF00528">
    <property type="entry name" value="BPD_transp_1"/>
    <property type="match status" value="1"/>
</dbReference>
<evidence type="ECO:0000259" key="8">
    <source>
        <dbReference type="PROSITE" id="PS50928"/>
    </source>
</evidence>
<sequence length="299" mass="31957">MAASDASAVITDVVRDAPQIAVADVADMPVSRKAVRSRGERAGRALRATLPPLAVFVVIIAIWYGAHAILGAGRAFLVPTPDEVLTQGFFGPSGGQIIIAVFRTTGVAVTGLVIAAALGIAWATAMALAKWVQRSTYPYAVILQCIPILALVPLIGVWFGYEFTARVVVCVMIALFPMVANTLFGLQSVDRSQHELFRLQKADRWTVLSKLMFPAALPSIFLGLRTSAGLSVVGAIVGDFFFQRGTPGVGTLLQTYARLLSYPQLFAAIITSALLGVAMFFIFGLLSRLAVGKWYDPVN</sequence>
<comment type="caution">
    <text evidence="9">The sequence shown here is derived from an EMBL/GenBank/DDBJ whole genome shotgun (WGS) entry which is preliminary data.</text>
</comment>
<comment type="subcellular location">
    <subcellularLocation>
        <location evidence="1 7">Cell membrane</location>
        <topology evidence="1 7">Multi-pass membrane protein</topology>
    </subcellularLocation>
</comment>
<comment type="similarity">
    <text evidence="7">Belongs to the binding-protein-dependent transport system permease family.</text>
</comment>
<keyword evidence="10" id="KW-1185">Reference proteome</keyword>
<dbReference type="Gene3D" id="1.10.3720.10">
    <property type="entry name" value="MetI-like"/>
    <property type="match status" value="1"/>
</dbReference>
<keyword evidence="5 7" id="KW-1133">Transmembrane helix</keyword>
<reference evidence="10" key="1">
    <citation type="journal article" date="2019" name="Int. J. Syst. Evol. Microbiol.">
        <title>The Global Catalogue of Microorganisms (GCM) 10K type strain sequencing project: providing services to taxonomists for standard genome sequencing and annotation.</title>
        <authorList>
            <consortium name="The Broad Institute Genomics Platform"/>
            <consortium name="The Broad Institute Genome Sequencing Center for Infectious Disease"/>
            <person name="Wu L."/>
            <person name="Ma J."/>
        </authorList>
    </citation>
    <scope>NUCLEOTIDE SEQUENCE [LARGE SCALE GENOMIC DNA]</scope>
    <source>
        <strain evidence="10">CGMCC 4.6997</strain>
    </source>
</reference>
<proteinExistence type="inferred from homology"/>
<accession>A0ABW0NS32</accession>
<keyword evidence="4 7" id="KW-0812">Transmembrane</keyword>
<feature type="transmembrane region" description="Helical" evidence="7">
    <location>
        <begin position="265"/>
        <end position="286"/>
    </location>
</feature>
<dbReference type="SUPFAM" id="SSF161098">
    <property type="entry name" value="MetI-like"/>
    <property type="match status" value="1"/>
</dbReference>
<protein>
    <submittedName>
        <fullName evidence="9">ABC transporter permease</fullName>
    </submittedName>
</protein>
<evidence type="ECO:0000256" key="1">
    <source>
        <dbReference type="ARBA" id="ARBA00004651"/>
    </source>
</evidence>
<evidence type="ECO:0000313" key="9">
    <source>
        <dbReference type="EMBL" id="MFC5503256.1"/>
    </source>
</evidence>
<dbReference type="EMBL" id="JBHSMG010000004">
    <property type="protein sequence ID" value="MFC5503256.1"/>
    <property type="molecule type" value="Genomic_DNA"/>
</dbReference>
<dbReference type="InterPro" id="IPR035906">
    <property type="entry name" value="MetI-like_sf"/>
</dbReference>
<organism evidence="9 10">
    <name type="scientific">Lysinimonas soli</name>
    <dbReference type="NCBI Taxonomy" id="1074233"/>
    <lineage>
        <taxon>Bacteria</taxon>
        <taxon>Bacillati</taxon>
        <taxon>Actinomycetota</taxon>
        <taxon>Actinomycetes</taxon>
        <taxon>Micrococcales</taxon>
        <taxon>Microbacteriaceae</taxon>
        <taxon>Lysinimonas</taxon>
    </lineage>
</organism>
<feature type="transmembrane region" description="Helical" evidence="7">
    <location>
        <begin position="165"/>
        <end position="186"/>
    </location>
</feature>
<name>A0ABW0NS32_9MICO</name>
<dbReference type="PANTHER" id="PTHR30151">
    <property type="entry name" value="ALKANE SULFONATE ABC TRANSPORTER-RELATED, MEMBRANE SUBUNIT"/>
    <property type="match status" value="1"/>
</dbReference>
<evidence type="ECO:0000256" key="5">
    <source>
        <dbReference type="ARBA" id="ARBA00022989"/>
    </source>
</evidence>
<feature type="domain" description="ABC transmembrane type-1" evidence="8">
    <location>
        <begin position="101"/>
        <end position="287"/>
    </location>
</feature>
<feature type="transmembrane region" description="Helical" evidence="7">
    <location>
        <begin position="97"/>
        <end position="125"/>
    </location>
</feature>
<keyword evidence="6 7" id="KW-0472">Membrane</keyword>
<gene>
    <name evidence="9" type="ORF">ACFPJ4_13495</name>
</gene>
<evidence type="ECO:0000256" key="7">
    <source>
        <dbReference type="RuleBase" id="RU363032"/>
    </source>
</evidence>
<dbReference type="PANTHER" id="PTHR30151:SF41">
    <property type="entry name" value="ABC TRANSPORTER PERMEASE PROTEIN"/>
    <property type="match status" value="1"/>
</dbReference>
<dbReference type="PROSITE" id="PS50928">
    <property type="entry name" value="ABC_TM1"/>
    <property type="match status" value="1"/>
</dbReference>
<evidence type="ECO:0000256" key="4">
    <source>
        <dbReference type="ARBA" id="ARBA00022692"/>
    </source>
</evidence>
<dbReference type="CDD" id="cd06261">
    <property type="entry name" value="TM_PBP2"/>
    <property type="match status" value="1"/>
</dbReference>
<evidence type="ECO:0000256" key="3">
    <source>
        <dbReference type="ARBA" id="ARBA00022475"/>
    </source>
</evidence>
<evidence type="ECO:0000256" key="2">
    <source>
        <dbReference type="ARBA" id="ARBA00022448"/>
    </source>
</evidence>
<dbReference type="RefSeq" id="WP_386740972.1">
    <property type="nucleotide sequence ID" value="NZ_JBHSMG010000004.1"/>
</dbReference>
<dbReference type="InterPro" id="IPR000515">
    <property type="entry name" value="MetI-like"/>
</dbReference>
<feature type="transmembrane region" description="Helical" evidence="7">
    <location>
        <begin position="137"/>
        <end position="159"/>
    </location>
</feature>
<keyword evidence="3" id="KW-1003">Cell membrane</keyword>
<feature type="transmembrane region" description="Helical" evidence="7">
    <location>
        <begin position="53"/>
        <end position="77"/>
    </location>
</feature>
<keyword evidence="2 7" id="KW-0813">Transport</keyword>